<accession>A0A1X2GQ46</accession>
<evidence type="ECO:0000313" key="9">
    <source>
        <dbReference type="EMBL" id="ORX58075.1"/>
    </source>
</evidence>
<dbReference type="Pfam" id="PF00854">
    <property type="entry name" value="PTR2"/>
    <property type="match status" value="1"/>
</dbReference>
<feature type="transmembrane region" description="Helical" evidence="8">
    <location>
        <begin position="144"/>
        <end position="167"/>
    </location>
</feature>
<feature type="transmembrane region" description="Helical" evidence="8">
    <location>
        <begin position="495"/>
        <end position="517"/>
    </location>
</feature>
<evidence type="ECO:0000256" key="1">
    <source>
        <dbReference type="ARBA" id="ARBA00004141"/>
    </source>
</evidence>
<evidence type="ECO:0000256" key="4">
    <source>
        <dbReference type="ARBA" id="ARBA00022692"/>
    </source>
</evidence>
<dbReference type="OrthoDB" id="8904098at2759"/>
<comment type="caution">
    <text evidence="9">The sequence shown here is derived from an EMBL/GenBank/DDBJ whole genome shotgun (WGS) entry which is preliminary data.</text>
</comment>
<evidence type="ECO:0000256" key="2">
    <source>
        <dbReference type="ARBA" id="ARBA00005982"/>
    </source>
</evidence>
<dbReference type="GO" id="GO:0071916">
    <property type="term" value="F:dipeptide transmembrane transporter activity"/>
    <property type="evidence" value="ECO:0007669"/>
    <property type="project" value="UniProtKB-ARBA"/>
</dbReference>
<evidence type="ECO:0000313" key="10">
    <source>
        <dbReference type="Proteomes" id="UP000242146"/>
    </source>
</evidence>
<dbReference type="InterPro" id="IPR036259">
    <property type="entry name" value="MFS_trans_sf"/>
</dbReference>
<keyword evidence="3 7" id="KW-0813">Transport</keyword>
<evidence type="ECO:0000256" key="6">
    <source>
        <dbReference type="ARBA" id="ARBA00023136"/>
    </source>
</evidence>
<sequence length="585" mass="64751">MSTSVEQKVEVTETQEIVLNEKREYTEAVHSAVDEEHIAPTEEDWKTLPEVGDRIPLSAFLVVLIEFCERFTYYGLNGPFQNYLQQPLPDGFPAGNNPNGQPGALNKGQQTATALTTFFSFWCYITPIGGAIIADQYLGKYKTIVLFAVIYMVGLLILTLTSIPSAIANGSAFGGYIAAILIIGLGTGGIKANVSTLVAEQVQTRTPFVRTKKNGKRVIVTPQATYQQLFNMFYWGINAGSLSAIATTELEKNVGFWSAYLLPLCMFVPCLCIIIFGRKIYIQTPPRGSVIVEAAKVIYYSWKVPGGFEGTKPSNLVTSSPDLAAKATWDDVFVDELRRGLKACGIFCWFPLYWLCYSQMTNNLTSMAATMNTGNVPNDIIQNIDPLVLIIFIPIMDRLVYPFFRSIGFPLRPIFRITIGFLFAAAAMAYTAGIQALVYKSPPFYEYPSEGDTPNDISGGYIVISYALIALSEIFASITGLEYAYKKAPQSMKSIVMSLFLFSSAVSNILQFALVSVNFDPKLVWMYSGIAIAAFICAILIWIFHGNNDKTDVEQDAIGRDKEELDKYQQHKANVSEYEAEKGPL</sequence>
<feature type="transmembrane region" description="Helical" evidence="8">
    <location>
        <begin position="173"/>
        <end position="198"/>
    </location>
</feature>
<comment type="subcellular location">
    <subcellularLocation>
        <location evidence="1 7">Membrane</location>
        <topology evidence="1 7">Multi-pass membrane protein</topology>
    </subcellularLocation>
</comment>
<dbReference type="InterPro" id="IPR000109">
    <property type="entry name" value="POT_fam"/>
</dbReference>
<feature type="transmembrane region" description="Helical" evidence="8">
    <location>
        <begin position="523"/>
        <end position="544"/>
    </location>
</feature>
<keyword evidence="10" id="KW-1185">Reference proteome</keyword>
<dbReference type="PROSITE" id="PS01022">
    <property type="entry name" value="PTR2_1"/>
    <property type="match status" value="1"/>
</dbReference>
<keyword evidence="4 7" id="KW-0812">Transmembrane</keyword>
<keyword evidence="5 8" id="KW-1133">Transmembrane helix</keyword>
<proteinExistence type="inferred from homology"/>
<gene>
    <name evidence="9" type="ORF">DM01DRAFT_1366289</name>
</gene>
<evidence type="ECO:0000256" key="3">
    <source>
        <dbReference type="ARBA" id="ARBA00022448"/>
    </source>
</evidence>
<feature type="transmembrane region" description="Helical" evidence="8">
    <location>
        <begin position="459"/>
        <end position="483"/>
    </location>
</feature>
<evidence type="ECO:0000256" key="8">
    <source>
        <dbReference type="SAM" id="Phobius"/>
    </source>
</evidence>
<dbReference type="Proteomes" id="UP000242146">
    <property type="component" value="Unassembled WGS sequence"/>
</dbReference>
<dbReference type="SUPFAM" id="SSF103473">
    <property type="entry name" value="MFS general substrate transporter"/>
    <property type="match status" value="1"/>
</dbReference>
<dbReference type="EMBL" id="MCGT01000007">
    <property type="protein sequence ID" value="ORX58075.1"/>
    <property type="molecule type" value="Genomic_DNA"/>
</dbReference>
<feature type="transmembrane region" description="Helical" evidence="8">
    <location>
        <begin position="413"/>
        <end position="439"/>
    </location>
</feature>
<dbReference type="FunFam" id="1.20.1250.20:FF:000085">
    <property type="entry name" value="MFS peptide transporter Ptr2"/>
    <property type="match status" value="1"/>
</dbReference>
<evidence type="ECO:0000256" key="7">
    <source>
        <dbReference type="RuleBase" id="RU003755"/>
    </source>
</evidence>
<dbReference type="PROSITE" id="PS01023">
    <property type="entry name" value="PTR2_2"/>
    <property type="match status" value="1"/>
</dbReference>
<dbReference type="Gene3D" id="1.20.1250.20">
    <property type="entry name" value="MFS general substrate transporter like domains"/>
    <property type="match status" value="1"/>
</dbReference>
<dbReference type="AlphaFoldDB" id="A0A1X2GQ46"/>
<protein>
    <submittedName>
        <fullName evidence="9">PTR2-domain-containing protein</fullName>
    </submittedName>
</protein>
<feature type="transmembrane region" description="Helical" evidence="8">
    <location>
        <begin position="257"/>
        <end position="277"/>
    </location>
</feature>
<dbReference type="InterPro" id="IPR018456">
    <property type="entry name" value="PTR2_symporter_CS"/>
</dbReference>
<evidence type="ECO:0000256" key="5">
    <source>
        <dbReference type="ARBA" id="ARBA00022989"/>
    </source>
</evidence>
<dbReference type="PANTHER" id="PTHR11654">
    <property type="entry name" value="OLIGOPEPTIDE TRANSPORTER-RELATED"/>
    <property type="match status" value="1"/>
</dbReference>
<name>A0A1X2GQ46_9FUNG</name>
<reference evidence="9 10" key="1">
    <citation type="submission" date="2016-07" db="EMBL/GenBank/DDBJ databases">
        <title>Pervasive Adenine N6-methylation of Active Genes in Fungi.</title>
        <authorList>
            <consortium name="DOE Joint Genome Institute"/>
            <person name="Mondo S.J."/>
            <person name="Dannebaum R.O."/>
            <person name="Kuo R.C."/>
            <person name="Labutti K."/>
            <person name="Haridas S."/>
            <person name="Kuo A."/>
            <person name="Salamov A."/>
            <person name="Ahrendt S.R."/>
            <person name="Lipzen A."/>
            <person name="Sullivan W."/>
            <person name="Andreopoulos W.B."/>
            <person name="Clum A."/>
            <person name="Lindquist E."/>
            <person name="Daum C."/>
            <person name="Ramamoorthy G.K."/>
            <person name="Gryganskyi A."/>
            <person name="Culley D."/>
            <person name="Magnuson J.K."/>
            <person name="James T.Y."/>
            <person name="O'Malley M.A."/>
            <person name="Stajich J.E."/>
            <person name="Spatafora J.W."/>
            <person name="Visel A."/>
            <person name="Grigoriev I.V."/>
        </authorList>
    </citation>
    <scope>NUCLEOTIDE SEQUENCE [LARGE SCALE GENOMIC DNA]</scope>
    <source>
        <strain evidence="9 10">NRRL 3301</strain>
    </source>
</reference>
<dbReference type="GO" id="GO:0005886">
    <property type="term" value="C:plasma membrane"/>
    <property type="evidence" value="ECO:0007669"/>
    <property type="project" value="UniProtKB-ARBA"/>
</dbReference>
<comment type="similarity">
    <text evidence="2 7">Belongs to the major facilitator superfamily. Proton-dependent oligopeptide transporter (POT/PTR) (TC 2.A.17) family.</text>
</comment>
<keyword evidence="6 8" id="KW-0472">Membrane</keyword>
<organism evidence="9 10">
    <name type="scientific">Hesseltinella vesiculosa</name>
    <dbReference type="NCBI Taxonomy" id="101127"/>
    <lineage>
        <taxon>Eukaryota</taxon>
        <taxon>Fungi</taxon>
        <taxon>Fungi incertae sedis</taxon>
        <taxon>Mucoromycota</taxon>
        <taxon>Mucoromycotina</taxon>
        <taxon>Mucoromycetes</taxon>
        <taxon>Mucorales</taxon>
        <taxon>Cunninghamellaceae</taxon>
        <taxon>Hesseltinella</taxon>
    </lineage>
</organism>